<comment type="similarity">
    <text evidence="1">Belongs to the ABC transporter superfamily.</text>
</comment>
<dbReference type="EMBL" id="VTPS01000019">
    <property type="protein sequence ID" value="TZE81028.1"/>
    <property type="molecule type" value="Genomic_DNA"/>
</dbReference>
<reference evidence="6 7" key="1">
    <citation type="submission" date="2019-08" db="EMBL/GenBank/DDBJ databases">
        <title>Calorimonas adulescens gen. nov., sp. nov., an anaerobic thermophilic bacterium from Sakhalin hot spring.</title>
        <authorList>
            <person name="Khomyakova M.A."/>
            <person name="Merkel A.Y."/>
            <person name="Novikov A."/>
            <person name="Bonch-Osmolovskaya E.A."/>
            <person name="Slobodkin A.I."/>
        </authorList>
    </citation>
    <scope>NUCLEOTIDE SEQUENCE [LARGE SCALE GENOMIC DNA]</scope>
    <source>
        <strain evidence="6 7">A05MB</strain>
    </source>
</reference>
<keyword evidence="3" id="KW-0547">Nucleotide-binding</keyword>
<dbReference type="Gene3D" id="3.40.50.300">
    <property type="entry name" value="P-loop containing nucleotide triphosphate hydrolases"/>
    <property type="match status" value="1"/>
</dbReference>
<dbReference type="CDD" id="cd03235">
    <property type="entry name" value="ABC_Metallic_Cations"/>
    <property type="match status" value="1"/>
</dbReference>
<dbReference type="AlphaFoldDB" id="A0A5D8QCH4"/>
<gene>
    <name evidence="6" type="ORF">FWJ32_11030</name>
</gene>
<accession>A0A5D8QCH4</accession>
<dbReference type="PROSITE" id="PS50893">
    <property type="entry name" value="ABC_TRANSPORTER_2"/>
    <property type="match status" value="1"/>
</dbReference>
<dbReference type="RefSeq" id="WP_149546008.1">
    <property type="nucleotide sequence ID" value="NZ_VTPS01000019.1"/>
</dbReference>
<dbReference type="Pfam" id="PF00005">
    <property type="entry name" value="ABC_tran"/>
    <property type="match status" value="1"/>
</dbReference>
<keyword evidence="7" id="KW-1185">Reference proteome</keyword>
<dbReference type="Proteomes" id="UP000322976">
    <property type="component" value="Unassembled WGS sequence"/>
</dbReference>
<feature type="domain" description="ABC transporter" evidence="5">
    <location>
        <begin position="5"/>
        <end position="239"/>
    </location>
</feature>
<dbReference type="PROSITE" id="PS00211">
    <property type="entry name" value="ABC_TRANSPORTER_1"/>
    <property type="match status" value="1"/>
</dbReference>
<evidence type="ECO:0000256" key="4">
    <source>
        <dbReference type="ARBA" id="ARBA00022840"/>
    </source>
</evidence>
<dbReference type="SMART" id="SM00382">
    <property type="entry name" value="AAA"/>
    <property type="match status" value="1"/>
</dbReference>
<dbReference type="GO" id="GO:0016887">
    <property type="term" value="F:ATP hydrolysis activity"/>
    <property type="evidence" value="ECO:0007669"/>
    <property type="project" value="InterPro"/>
</dbReference>
<name>A0A5D8QCH4_9THEO</name>
<protein>
    <submittedName>
        <fullName evidence="6">Metal ABC transporter ATP-binding protein</fullName>
    </submittedName>
</protein>
<organism evidence="6 7">
    <name type="scientific">Calorimonas adulescens</name>
    <dbReference type="NCBI Taxonomy" id="2606906"/>
    <lineage>
        <taxon>Bacteria</taxon>
        <taxon>Bacillati</taxon>
        <taxon>Bacillota</taxon>
        <taxon>Clostridia</taxon>
        <taxon>Thermoanaerobacterales</taxon>
        <taxon>Thermoanaerobacteraceae</taxon>
        <taxon>Calorimonas</taxon>
    </lineage>
</organism>
<evidence type="ECO:0000256" key="3">
    <source>
        <dbReference type="ARBA" id="ARBA00022741"/>
    </source>
</evidence>
<dbReference type="GO" id="GO:0005524">
    <property type="term" value="F:ATP binding"/>
    <property type="evidence" value="ECO:0007669"/>
    <property type="project" value="UniProtKB-KW"/>
</dbReference>
<evidence type="ECO:0000256" key="1">
    <source>
        <dbReference type="ARBA" id="ARBA00005417"/>
    </source>
</evidence>
<proteinExistence type="inferred from homology"/>
<dbReference type="PANTHER" id="PTHR42734:SF17">
    <property type="entry name" value="METAL TRANSPORT SYSTEM ATP-BINDING PROTEIN TM_0124-RELATED"/>
    <property type="match status" value="1"/>
</dbReference>
<dbReference type="PANTHER" id="PTHR42734">
    <property type="entry name" value="METAL TRANSPORT SYSTEM ATP-BINDING PROTEIN TM_0124-RELATED"/>
    <property type="match status" value="1"/>
</dbReference>
<evidence type="ECO:0000256" key="2">
    <source>
        <dbReference type="ARBA" id="ARBA00022448"/>
    </source>
</evidence>
<comment type="caution">
    <text evidence="6">The sequence shown here is derived from an EMBL/GenBank/DDBJ whole genome shotgun (WGS) entry which is preliminary data.</text>
</comment>
<dbReference type="InterPro" id="IPR027417">
    <property type="entry name" value="P-loop_NTPase"/>
</dbReference>
<evidence type="ECO:0000313" key="7">
    <source>
        <dbReference type="Proteomes" id="UP000322976"/>
    </source>
</evidence>
<dbReference type="InterPro" id="IPR050153">
    <property type="entry name" value="Metal_Ion_Import_ABC"/>
</dbReference>
<sequence length="242" mass="27003">MEKLLELNDITFGYTSVPVLEDVNFEVYRGDYMAIIGPNGAAKSTLMKLALGELTPWKGTVKLFGVDIKRFNEWGRVGYLSQYATHINTAFPATVEEIVMTGMREWLRPIGGGNLRHRAENVLDMVGMGTLKHKLIGELSGGQRQRVFLARLLAGSPEIIFMDEPTTGVDAIAEAEFYELLDDMQKVYNLTIVIVSHDINAVLKRATKVTCVGGGKVHVHNTPDLTQDHLAEVFGYRIYEEE</sequence>
<dbReference type="SUPFAM" id="SSF52540">
    <property type="entry name" value="P-loop containing nucleoside triphosphate hydrolases"/>
    <property type="match status" value="1"/>
</dbReference>
<dbReference type="InterPro" id="IPR003593">
    <property type="entry name" value="AAA+_ATPase"/>
</dbReference>
<keyword evidence="4 6" id="KW-0067">ATP-binding</keyword>
<evidence type="ECO:0000313" key="6">
    <source>
        <dbReference type="EMBL" id="TZE81028.1"/>
    </source>
</evidence>
<dbReference type="InterPro" id="IPR003439">
    <property type="entry name" value="ABC_transporter-like_ATP-bd"/>
</dbReference>
<keyword evidence="2" id="KW-0813">Transport</keyword>
<evidence type="ECO:0000259" key="5">
    <source>
        <dbReference type="PROSITE" id="PS50893"/>
    </source>
</evidence>
<dbReference type="InterPro" id="IPR017871">
    <property type="entry name" value="ABC_transporter-like_CS"/>
</dbReference>